<dbReference type="InterPro" id="IPR006094">
    <property type="entry name" value="Oxid_FAD_bind_N"/>
</dbReference>
<dbReference type="HOGENOM" id="CLU_003896_4_2_10"/>
<evidence type="ECO:0000256" key="1">
    <source>
        <dbReference type="ARBA" id="ARBA00022827"/>
    </source>
</evidence>
<dbReference type="Pfam" id="PF04030">
    <property type="entry name" value="ALO"/>
    <property type="match status" value="1"/>
</dbReference>
<gene>
    <name evidence="4" type="ORF">ALPR1_02060</name>
</gene>
<reference evidence="4 5" key="1">
    <citation type="journal article" date="2011" name="J. Bacteriol.">
        <title>Complete genome sequence of Algoriphagus sp. PR1, bacterial prey of a colony-forming choanoflagellate.</title>
        <authorList>
            <person name="Alegado R.A."/>
            <person name="Ferriera S."/>
            <person name="Nusbaum C."/>
            <person name="Young S.K."/>
            <person name="Zeng Q."/>
            <person name="Imamovic A."/>
            <person name="Fairclough S.R."/>
            <person name="King N."/>
        </authorList>
    </citation>
    <scope>NUCLEOTIDE SEQUENCE [LARGE SCALE GENOMIC DNA]</scope>
    <source>
        <strain evidence="4 5">PR1</strain>
    </source>
</reference>
<dbReference type="Gene3D" id="3.30.43.10">
    <property type="entry name" value="Uridine Diphospho-n-acetylenolpyruvylglucosamine Reductase, domain 2"/>
    <property type="match status" value="1"/>
</dbReference>
<dbReference type="GO" id="GO:0003885">
    <property type="term" value="F:D-arabinono-1,4-lactone oxidase activity"/>
    <property type="evidence" value="ECO:0007669"/>
    <property type="project" value="InterPro"/>
</dbReference>
<organism evidence="4 5">
    <name type="scientific">Algoriphagus machipongonensis</name>
    <dbReference type="NCBI Taxonomy" id="388413"/>
    <lineage>
        <taxon>Bacteria</taxon>
        <taxon>Pseudomonadati</taxon>
        <taxon>Bacteroidota</taxon>
        <taxon>Cytophagia</taxon>
        <taxon>Cytophagales</taxon>
        <taxon>Cyclobacteriaceae</taxon>
        <taxon>Algoriphagus</taxon>
    </lineage>
</organism>
<dbReference type="InterPro" id="IPR016167">
    <property type="entry name" value="FAD-bd_PCMH_sub1"/>
</dbReference>
<dbReference type="InterPro" id="IPR010031">
    <property type="entry name" value="FAD_lactone_oxidase-like"/>
</dbReference>
<accession>A3HV15</accession>
<keyword evidence="2" id="KW-0560">Oxidoreductase</keyword>
<dbReference type="OrthoDB" id="9800184at2"/>
<sequence length="452" mass="50562">MKRKDFIKTTSLAMAGGFLSPFLACTPKETSKEEFQEIIRKNWAGNYTYQAKTLLEPQSVEELQEIVRKQGKQKALGSKHCFNNIADSPESQISTKNLNKWINLDEENKTLTVEAGARYGDFSEELYQKGYALHNLASLPHITVAGACATATHGSGVKNGNLATSVISIELVTPSGELVNLNRDDPGFPAVVVGLGAFGIISKVTLELQDAFDVRQDVFQDLPLAAVESNFEEIMSAGYSVSLFTNWMDNNVSEVWVKRRMDTNPQNLGDDFYGAKAATKNLHPIVELSAEACSEQMGIPGPWYDRLPHFKMGFTPSAGDELQSEYFVPRANAVEAILAVEKLKEEIYPHLMITEIRTIAADGFWMSPCYHQDCISIHFTWKPKTKEVMETLPKIENALAPFGVKPHWGKLFTISPAILHVLYEKFPEYLALAKQYDPEGKFRNSYLDLNIY</sequence>
<dbReference type="Gene3D" id="1.10.45.10">
    <property type="entry name" value="Vanillyl-alcohol Oxidase, Chain A, domain 4"/>
    <property type="match status" value="1"/>
</dbReference>
<evidence type="ECO:0000259" key="3">
    <source>
        <dbReference type="PROSITE" id="PS51387"/>
    </source>
</evidence>
<dbReference type="Gene3D" id="3.30.465.10">
    <property type="match status" value="1"/>
</dbReference>
<dbReference type="eggNOG" id="COG0277">
    <property type="taxonomic scope" value="Bacteria"/>
</dbReference>
<keyword evidence="1" id="KW-0285">Flavoprotein</keyword>
<dbReference type="InterPro" id="IPR016166">
    <property type="entry name" value="FAD-bd_PCMH"/>
</dbReference>
<dbReference type="PANTHER" id="PTHR43762:SF1">
    <property type="entry name" value="D-ARABINONO-1,4-LACTONE OXIDASE"/>
    <property type="match status" value="1"/>
</dbReference>
<dbReference type="InterPro" id="IPR016171">
    <property type="entry name" value="Vanillyl_alc_oxidase_C-sub2"/>
</dbReference>
<evidence type="ECO:0000313" key="4">
    <source>
        <dbReference type="EMBL" id="EAZ81987.1"/>
    </source>
</evidence>
<dbReference type="InterPro" id="IPR036318">
    <property type="entry name" value="FAD-bd_PCMH-like_sf"/>
</dbReference>
<dbReference type="Gene3D" id="3.30.70.2520">
    <property type="match status" value="1"/>
</dbReference>
<dbReference type="Proteomes" id="UP000003919">
    <property type="component" value="Chromosome"/>
</dbReference>
<comment type="caution">
    <text evidence="4">The sequence shown here is derived from an EMBL/GenBank/DDBJ whole genome shotgun (WGS) entry which is preliminary data.</text>
</comment>
<dbReference type="STRING" id="388413.ALPR1_02060"/>
<dbReference type="PIRSF" id="PIRSF000136">
    <property type="entry name" value="LGO_GLO"/>
    <property type="match status" value="1"/>
</dbReference>
<proteinExistence type="predicted"/>
<dbReference type="GO" id="GO:0016020">
    <property type="term" value="C:membrane"/>
    <property type="evidence" value="ECO:0007669"/>
    <property type="project" value="InterPro"/>
</dbReference>
<protein>
    <submittedName>
        <fullName evidence="4">Sorbitol oxidase</fullName>
    </submittedName>
</protein>
<name>A3HV15_9BACT</name>
<dbReference type="Pfam" id="PF01565">
    <property type="entry name" value="FAD_binding_4"/>
    <property type="match status" value="1"/>
</dbReference>
<keyword evidence="1" id="KW-0274">FAD</keyword>
<evidence type="ECO:0000256" key="2">
    <source>
        <dbReference type="ARBA" id="ARBA00023002"/>
    </source>
</evidence>
<evidence type="ECO:0000313" key="5">
    <source>
        <dbReference type="Proteomes" id="UP000003919"/>
    </source>
</evidence>
<dbReference type="GO" id="GO:0071949">
    <property type="term" value="F:FAD binding"/>
    <property type="evidence" value="ECO:0007669"/>
    <property type="project" value="InterPro"/>
</dbReference>
<feature type="domain" description="FAD-binding PCMH-type" evidence="3">
    <location>
        <begin position="47"/>
        <end position="211"/>
    </location>
</feature>
<dbReference type="PANTHER" id="PTHR43762">
    <property type="entry name" value="L-GULONOLACTONE OXIDASE"/>
    <property type="match status" value="1"/>
</dbReference>
<dbReference type="InterPro" id="IPR007173">
    <property type="entry name" value="ALO_C"/>
</dbReference>
<dbReference type="EMBL" id="AAXU02000001">
    <property type="protein sequence ID" value="EAZ81987.1"/>
    <property type="molecule type" value="Genomic_DNA"/>
</dbReference>
<dbReference type="EMBL" id="CM001023">
    <property type="protein sequence ID" value="EAZ81987.1"/>
    <property type="molecule type" value="Genomic_DNA"/>
</dbReference>
<dbReference type="PROSITE" id="PS51387">
    <property type="entry name" value="FAD_PCMH"/>
    <property type="match status" value="1"/>
</dbReference>
<keyword evidence="5" id="KW-1185">Reference proteome</keyword>
<dbReference type="SUPFAM" id="SSF56176">
    <property type="entry name" value="FAD-binding/transporter-associated domain-like"/>
    <property type="match status" value="1"/>
</dbReference>
<dbReference type="GO" id="GO:0080049">
    <property type="term" value="F:L-gulono-1,4-lactone dehydrogenase activity"/>
    <property type="evidence" value="ECO:0007669"/>
    <property type="project" value="TreeGrafter"/>
</dbReference>
<dbReference type="Gene3D" id="3.30.70.2530">
    <property type="match status" value="1"/>
</dbReference>
<dbReference type="RefSeq" id="WP_008198040.1">
    <property type="nucleotide sequence ID" value="NZ_CM001023.1"/>
</dbReference>
<dbReference type="AlphaFoldDB" id="A3HV15"/>
<dbReference type="InterPro" id="IPR016169">
    <property type="entry name" value="FAD-bd_PCMH_sub2"/>
</dbReference>